<evidence type="ECO:0000256" key="12">
    <source>
        <dbReference type="ARBA" id="ARBA00032932"/>
    </source>
</evidence>
<evidence type="ECO:0000256" key="5">
    <source>
        <dbReference type="ARBA" id="ARBA00022475"/>
    </source>
</evidence>
<feature type="transmembrane region" description="Helical" evidence="14">
    <location>
        <begin position="228"/>
        <end position="254"/>
    </location>
</feature>
<feature type="transmembrane region" description="Helical" evidence="14">
    <location>
        <begin position="196"/>
        <end position="216"/>
    </location>
</feature>
<dbReference type="Pfam" id="PF02673">
    <property type="entry name" value="BacA"/>
    <property type="match status" value="1"/>
</dbReference>
<dbReference type="GO" id="GO:0046677">
    <property type="term" value="P:response to antibiotic"/>
    <property type="evidence" value="ECO:0007669"/>
    <property type="project" value="UniProtKB-UniRule"/>
</dbReference>
<sequence>MRDIILGIIQGLTEFLPVSSSGHLAIVQQFYQGMSETDILLDILLHVGTLFVVFMYYRKDLVTLCQAALSYGPGGQSSAPSRHLDNENFQQTQDRRMILLIIIGSVPTAIIGVLLKPLIEASFSSLTMVGTALIITGTVLYITDKIKRTAPSRETLSYTDAFIIGIVQGLAIFPGISRSGSTISTGILLGIERKLAAKFSFLLSIPAILGAVVLEGKDLADLAQTPQLLPYILATIVAFVTGYFAIAALIRVVVNKQLSWFSWYCWALGGVALVVGLFA</sequence>
<dbReference type="Proteomes" id="UP000230821">
    <property type="component" value="Unassembled WGS sequence"/>
</dbReference>
<keyword evidence="8 14" id="KW-1133">Transmembrane helix</keyword>
<evidence type="ECO:0000256" key="8">
    <source>
        <dbReference type="ARBA" id="ARBA00022989"/>
    </source>
</evidence>
<dbReference type="NCBIfam" id="TIGR00753">
    <property type="entry name" value="undec_PP_bacA"/>
    <property type="match status" value="1"/>
</dbReference>
<dbReference type="InterPro" id="IPR003824">
    <property type="entry name" value="UppP"/>
</dbReference>
<dbReference type="AlphaFoldDB" id="A0A2G6KKJ7"/>
<dbReference type="GO" id="GO:0071555">
    <property type="term" value="P:cell wall organization"/>
    <property type="evidence" value="ECO:0007669"/>
    <property type="project" value="UniProtKB-KW"/>
</dbReference>
<evidence type="ECO:0000256" key="13">
    <source>
        <dbReference type="ARBA" id="ARBA00047594"/>
    </source>
</evidence>
<evidence type="ECO:0000256" key="2">
    <source>
        <dbReference type="ARBA" id="ARBA00010621"/>
    </source>
</evidence>
<comment type="miscellaneous">
    <text evidence="14">Bacitracin is thought to be involved in the inhibition of peptidoglycan synthesis by sequestering undecaprenyl diphosphate, thereby reducing the pool of lipid carrier available.</text>
</comment>
<keyword evidence="6 14" id="KW-0812">Transmembrane</keyword>
<comment type="caution">
    <text evidence="15">The sequence shown here is derived from an EMBL/GenBank/DDBJ whole genome shotgun (WGS) entry which is preliminary data.</text>
</comment>
<comment type="catalytic activity">
    <reaction evidence="13 14">
        <text>di-trans,octa-cis-undecaprenyl diphosphate + H2O = di-trans,octa-cis-undecaprenyl phosphate + phosphate + H(+)</text>
        <dbReference type="Rhea" id="RHEA:28094"/>
        <dbReference type="ChEBI" id="CHEBI:15377"/>
        <dbReference type="ChEBI" id="CHEBI:15378"/>
        <dbReference type="ChEBI" id="CHEBI:43474"/>
        <dbReference type="ChEBI" id="CHEBI:58405"/>
        <dbReference type="ChEBI" id="CHEBI:60392"/>
        <dbReference type="EC" id="3.6.1.27"/>
    </reaction>
</comment>
<organism evidence="15 16">
    <name type="scientific">candidate division KSB3 bacterium</name>
    <dbReference type="NCBI Taxonomy" id="2044937"/>
    <lineage>
        <taxon>Bacteria</taxon>
        <taxon>candidate division KSB3</taxon>
    </lineage>
</organism>
<accession>A0A2G6KKJ7</accession>
<evidence type="ECO:0000256" key="14">
    <source>
        <dbReference type="HAMAP-Rule" id="MF_01006"/>
    </source>
</evidence>
<dbReference type="EC" id="3.6.1.27" evidence="3 14"/>
<protein>
    <recommendedName>
        <fullName evidence="4 14">Undecaprenyl-diphosphatase</fullName>
        <ecNumber evidence="3 14">3.6.1.27</ecNumber>
    </recommendedName>
    <alternativeName>
        <fullName evidence="12 14">Bacitracin resistance protein</fullName>
    </alternativeName>
    <alternativeName>
        <fullName evidence="11 14">Undecaprenyl pyrophosphate phosphatase</fullName>
    </alternativeName>
</protein>
<dbReference type="GO" id="GO:0050380">
    <property type="term" value="F:undecaprenyl-diphosphatase activity"/>
    <property type="evidence" value="ECO:0007669"/>
    <property type="project" value="UniProtKB-UniRule"/>
</dbReference>
<name>A0A2G6KKJ7_9BACT</name>
<dbReference type="HAMAP" id="MF_01006">
    <property type="entry name" value="Undec_diphosphatase"/>
    <property type="match status" value="1"/>
</dbReference>
<keyword evidence="5 14" id="KW-1003">Cell membrane</keyword>
<feature type="transmembrane region" description="Helical" evidence="14">
    <location>
        <begin position="97"/>
        <end position="115"/>
    </location>
</feature>
<comment type="function">
    <text evidence="14">Catalyzes the dephosphorylation of undecaprenyl diphosphate (UPP). Confers resistance to bacitracin.</text>
</comment>
<dbReference type="GO" id="GO:0009252">
    <property type="term" value="P:peptidoglycan biosynthetic process"/>
    <property type="evidence" value="ECO:0007669"/>
    <property type="project" value="UniProtKB-KW"/>
</dbReference>
<evidence type="ECO:0000313" key="16">
    <source>
        <dbReference type="Proteomes" id="UP000230821"/>
    </source>
</evidence>
<dbReference type="EMBL" id="PDSK01000023">
    <property type="protein sequence ID" value="PIE36186.1"/>
    <property type="molecule type" value="Genomic_DNA"/>
</dbReference>
<evidence type="ECO:0000256" key="6">
    <source>
        <dbReference type="ARBA" id="ARBA00022692"/>
    </source>
</evidence>
<feature type="transmembrane region" description="Helical" evidence="14">
    <location>
        <begin position="121"/>
        <end position="143"/>
    </location>
</feature>
<evidence type="ECO:0000256" key="3">
    <source>
        <dbReference type="ARBA" id="ARBA00012374"/>
    </source>
</evidence>
<dbReference type="GO" id="GO:0008360">
    <property type="term" value="P:regulation of cell shape"/>
    <property type="evidence" value="ECO:0007669"/>
    <property type="project" value="UniProtKB-KW"/>
</dbReference>
<keyword evidence="9 14" id="KW-0472">Membrane</keyword>
<keyword evidence="14" id="KW-0961">Cell wall biogenesis/degradation</keyword>
<dbReference type="PANTHER" id="PTHR30622">
    <property type="entry name" value="UNDECAPRENYL-DIPHOSPHATASE"/>
    <property type="match status" value="1"/>
</dbReference>
<feature type="transmembrane region" description="Helical" evidence="14">
    <location>
        <begin position="260"/>
        <end position="278"/>
    </location>
</feature>
<keyword evidence="14" id="KW-0573">Peptidoglycan synthesis</keyword>
<dbReference type="GO" id="GO:0005886">
    <property type="term" value="C:plasma membrane"/>
    <property type="evidence" value="ECO:0007669"/>
    <property type="project" value="UniProtKB-SubCell"/>
</dbReference>
<evidence type="ECO:0000256" key="9">
    <source>
        <dbReference type="ARBA" id="ARBA00023136"/>
    </source>
</evidence>
<reference evidence="15 16" key="1">
    <citation type="submission" date="2017-10" db="EMBL/GenBank/DDBJ databases">
        <title>Novel microbial diversity and functional potential in the marine mammal oral microbiome.</title>
        <authorList>
            <person name="Dudek N.K."/>
            <person name="Sun C.L."/>
            <person name="Burstein D."/>
            <person name="Kantor R.S."/>
            <person name="Aliaga Goltsman D.S."/>
            <person name="Bik E.M."/>
            <person name="Thomas B.C."/>
            <person name="Banfield J.F."/>
            <person name="Relman D.A."/>
        </authorList>
    </citation>
    <scope>NUCLEOTIDE SEQUENCE [LARGE SCALE GENOMIC DNA]</scope>
    <source>
        <strain evidence="15">DOLJORAL78_47_16</strain>
    </source>
</reference>
<keyword evidence="14" id="KW-0133">Cell shape</keyword>
<gene>
    <name evidence="14 15" type="primary">uppP</name>
    <name evidence="15" type="ORF">CSA56_01125</name>
</gene>
<evidence type="ECO:0000256" key="1">
    <source>
        <dbReference type="ARBA" id="ARBA00004651"/>
    </source>
</evidence>
<evidence type="ECO:0000256" key="4">
    <source>
        <dbReference type="ARBA" id="ARBA00021581"/>
    </source>
</evidence>
<keyword evidence="7 14" id="KW-0378">Hydrolase</keyword>
<evidence type="ECO:0000313" key="15">
    <source>
        <dbReference type="EMBL" id="PIE36186.1"/>
    </source>
</evidence>
<comment type="subcellular location">
    <subcellularLocation>
        <location evidence="1 14">Cell membrane</location>
        <topology evidence="1 14">Multi-pass membrane protein</topology>
    </subcellularLocation>
</comment>
<evidence type="ECO:0000256" key="7">
    <source>
        <dbReference type="ARBA" id="ARBA00022801"/>
    </source>
</evidence>
<keyword evidence="10 14" id="KW-0046">Antibiotic resistance</keyword>
<evidence type="ECO:0000256" key="10">
    <source>
        <dbReference type="ARBA" id="ARBA00023251"/>
    </source>
</evidence>
<proteinExistence type="inferred from homology"/>
<dbReference type="PANTHER" id="PTHR30622:SF4">
    <property type="entry name" value="UNDECAPRENYL-DIPHOSPHATASE"/>
    <property type="match status" value="1"/>
</dbReference>
<feature type="transmembrane region" description="Helical" evidence="14">
    <location>
        <begin position="39"/>
        <end position="57"/>
    </location>
</feature>
<evidence type="ECO:0000256" key="11">
    <source>
        <dbReference type="ARBA" id="ARBA00032707"/>
    </source>
</evidence>
<comment type="similarity">
    <text evidence="2 14">Belongs to the UppP family.</text>
</comment>